<reference evidence="1 2" key="1">
    <citation type="submission" date="2019-03" db="EMBL/GenBank/DDBJ databases">
        <title>Single cell metagenomics reveals metabolic interactions within the superorganism composed of flagellate Streblomastix strix and complex community of Bacteroidetes bacteria on its surface.</title>
        <authorList>
            <person name="Treitli S.C."/>
            <person name="Kolisko M."/>
            <person name="Husnik F."/>
            <person name="Keeling P."/>
            <person name="Hampl V."/>
        </authorList>
    </citation>
    <scope>NUCLEOTIDE SEQUENCE [LARGE SCALE GENOMIC DNA]</scope>
    <source>
        <strain evidence="1">ST1C</strain>
    </source>
</reference>
<protein>
    <submittedName>
        <fullName evidence="1">Uncharacterized protein</fullName>
    </submittedName>
</protein>
<dbReference type="EMBL" id="SNRW01019090">
    <property type="protein sequence ID" value="KAA6366698.1"/>
    <property type="molecule type" value="Genomic_DNA"/>
</dbReference>
<proteinExistence type="predicted"/>
<evidence type="ECO:0000313" key="2">
    <source>
        <dbReference type="Proteomes" id="UP000324800"/>
    </source>
</evidence>
<sequence>MKPHIIITEILAQLTSVDTSASAVLQFLNGLSQILSLTFDLNLKNNHMVYFTRKAIFAYMIVKPKYVDTWNVGILFDYWREKRSNRILTNVGLQTKLTSLLMIICSMKPAEIQGTSL</sequence>
<name>A0A5J4U8M8_9EUKA</name>
<dbReference type="AlphaFoldDB" id="A0A5J4U8M8"/>
<dbReference type="OrthoDB" id="5960276at2759"/>
<gene>
    <name evidence="1" type="ORF">EZS28_037775</name>
</gene>
<comment type="caution">
    <text evidence="1">The sequence shown here is derived from an EMBL/GenBank/DDBJ whole genome shotgun (WGS) entry which is preliminary data.</text>
</comment>
<evidence type="ECO:0000313" key="1">
    <source>
        <dbReference type="EMBL" id="KAA6366698.1"/>
    </source>
</evidence>
<organism evidence="1 2">
    <name type="scientific">Streblomastix strix</name>
    <dbReference type="NCBI Taxonomy" id="222440"/>
    <lineage>
        <taxon>Eukaryota</taxon>
        <taxon>Metamonada</taxon>
        <taxon>Preaxostyla</taxon>
        <taxon>Oxymonadida</taxon>
        <taxon>Streblomastigidae</taxon>
        <taxon>Streblomastix</taxon>
    </lineage>
</organism>
<dbReference type="Proteomes" id="UP000324800">
    <property type="component" value="Unassembled WGS sequence"/>
</dbReference>
<accession>A0A5J4U8M8</accession>